<gene>
    <name evidence="2" type="primary">argS_18</name>
    <name evidence="2" type="ORF">CM83_54799</name>
</gene>
<dbReference type="AlphaFoldDB" id="A0A0A9W605"/>
<dbReference type="GO" id="GO:0016874">
    <property type="term" value="F:ligase activity"/>
    <property type="evidence" value="ECO:0007669"/>
    <property type="project" value="UniProtKB-KW"/>
</dbReference>
<sequence length="212" mass="24061">MQILTQWKVKHQSKEIYNVLRVKCDGRKRQINMKQCLVRHQELLDELKLLEEFTNRDEPPVPEICERGAQISGVQIEKPDGQFKNDTENYEHGTSSNFNGNSTGGANTMNVKPAGQGGGILQHDEIEKGIHYGPYNAAGKNSAFVLKTAKRMNRIGTLCDSNKRKLDLYDVSTKRSKELVDCESEESLKKIVHTFKPKTPSHLARRIVVEKQ</sequence>
<evidence type="ECO:0000313" key="2">
    <source>
        <dbReference type="EMBL" id="JAG03872.1"/>
    </source>
</evidence>
<feature type="region of interest" description="Disordered" evidence="1">
    <location>
        <begin position="79"/>
        <end position="120"/>
    </location>
</feature>
<protein>
    <submittedName>
        <fullName evidence="2">Arginine--tRNA ligase</fullName>
    </submittedName>
</protein>
<feature type="compositionally biased region" description="Basic and acidic residues" evidence="1">
    <location>
        <begin position="79"/>
        <end position="91"/>
    </location>
</feature>
<accession>A0A0A9W605</accession>
<reference evidence="2" key="2">
    <citation type="submission" date="2014-07" db="EMBL/GenBank/DDBJ databases">
        <authorList>
            <person name="Hull J."/>
        </authorList>
    </citation>
    <scope>NUCLEOTIDE SEQUENCE</scope>
</reference>
<organism evidence="2">
    <name type="scientific">Lygus hesperus</name>
    <name type="common">Western plant bug</name>
    <dbReference type="NCBI Taxonomy" id="30085"/>
    <lineage>
        <taxon>Eukaryota</taxon>
        <taxon>Metazoa</taxon>
        <taxon>Ecdysozoa</taxon>
        <taxon>Arthropoda</taxon>
        <taxon>Hexapoda</taxon>
        <taxon>Insecta</taxon>
        <taxon>Pterygota</taxon>
        <taxon>Neoptera</taxon>
        <taxon>Paraneoptera</taxon>
        <taxon>Hemiptera</taxon>
        <taxon>Heteroptera</taxon>
        <taxon>Panheteroptera</taxon>
        <taxon>Cimicomorpha</taxon>
        <taxon>Miridae</taxon>
        <taxon>Mirini</taxon>
        <taxon>Lygus</taxon>
    </lineage>
</organism>
<feature type="compositionally biased region" description="Polar residues" evidence="1">
    <location>
        <begin position="92"/>
        <end position="110"/>
    </location>
</feature>
<evidence type="ECO:0000256" key="1">
    <source>
        <dbReference type="SAM" id="MobiDB-lite"/>
    </source>
</evidence>
<keyword evidence="2" id="KW-0436">Ligase</keyword>
<name>A0A0A9W605_LYGHE</name>
<dbReference type="EMBL" id="GBHO01039732">
    <property type="protein sequence ID" value="JAG03872.1"/>
    <property type="molecule type" value="Transcribed_RNA"/>
</dbReference>
<reference evidence="2" key="1">
    <citation type="journal article" date="2014" name="PLoS ONE">
        <title>Transcriptome-Based Identification of ABC Transporters in the Western Tarnished Plant Bug Lygus hesperus.</title>
        <authorList>
            <person name="Hull J.J."/>
            <person name="Chaney K."/>
            <person name="Geib S.M."/>
            <person name="Fabrick J.A."/>
            <person name="Brent C.S."/>
            <person name="Walsh D."/>
            <person name="Lavine L.C."/>
        </authorList>
    </citation>
    <scope>NUCLEOTIDE SEQUENCE</scope>
</reference>
<proteinExistence type="predicted"/>